<feature type="transmembrane region" description="Helical" evidence="1">
    <location>
        <begin position="32"/>
        <end position="49"/>
    </location>
</feature>
<evidence type="ECO:0000313" key="3">
    <source>
        <dbReference type="Proteomes" id="UP000706333"/>
    </source>
</evidence>
<comment type="caution">
    <text evidence="2">The sequence shown here is derived from an EMBL/GenBank/DDBJ whole genome shotgun (WGS) entry which is preliminary data.</text>
</comment>
<keyword evidence="1" id="KW-0812">Transmembrane</keyword>
<dbReference type="Pfam" id="PF24838">
    <property type="entry name" value="8xMP"/>
    <property type="match status" value="1"/>
</dbReference>
<keyword evidence="3" id="KW-1185">Reference proteome</keyword>
<name>A0A934TKJ4_9RHOB</name>
<dbReference type="AlphaFoldDB" id="A0A934TKJ4"/>
<feature type="transmembrane region" description="Helical" evidence="1">
    <location>
        <begin position="129"/>
        <end position="148"/>
    </location>
</feature>
<gene>
    <name evidence="2" type="ORF">CCR87_09075</name>
</gene>
<keyword evidence="1" id="KW-0472">Membrane</keyword>
<proteinExistence type="predicted"/>
<reference evidence="2" key="2">
    <citation type="journal article" date="2020" name="Microorganisms">
        <title>Osmotic Adaptation and Compatible Solute Biosynthesis of Phototrophic Bacteria as Revealed from Genome Analyses.</title>
        <authorList>
            <person name="Imhoff J.F."/>
            <person name="Rahn T."/>
            <person name="Kunzel S."/>
            <person name="Keller A."/>
            <person name="Neulinger S.C."/>
        </authorList>
    </citation>
    <scope>NUCLEOTIDE SEQUENCE</scope>
    <source>
        <strain evidence="2">LMG 28126</strain>
    </source>
</reference>
<dbReference type="RefSeq" id="WP_201157235.1">
    <property type="nucleotide sequence ID" value="NZ_NHSD01000251.1"/>
</dbReference>
<organism evidence="2 3">
    <name type="scientific">Rhodobaculum claviforme</name>
    <dbReference type="NCBI Taxonomy" id="1549854"/>
    <lineage>
        <taxon>Bacteria</taxon>
        <taxon>Pseudomonadati</taxon>
        <taxon>Pseudomonadota</taxon>
        <taxon>Alphaproteobacteria</taxon>
        <taxon>Rhodobacterales</taxon>
        <taxon>Paracoccaceae</taxon>
        <taxon>Rhodobaculum</taxon>
    </lineage>
</organism>
<evidence type="ECO:0000256" key="1">
    <source>
        <dbReference type="SAM" id="Phobius"/>
    </source>
</evidence>
<feature type="transmembrane region" description="Helical" evidence="1">
    <location>
        <begin position="61"/>
        <end position="83"/>
    </location>
</feature>
<evidence type="ECO:0000313" key="2">
    <source>
        <dbReference type="EMBL" id="MBK5927475.1"/>
    </source>
</evidence>
<evidence type="ECO:0008006" key="4">
    <source>
        <dbReference type="Google" id="ProtNLM"/>
    </source>
</evidence>
<dbReference type="EMBL" id="NHSD01000251">
    <property type="protein sequence ID" value="MBK5927475.1"/>
    <property type="molecule type" value="Genomic_DNA"/>
</dbReference>
<accession>A0A934TKJ4</accession>
<dbReference type="Proteomes" id="UP000706333">
    <property type="component" value="Unassembled WGS sequence"/>
</dbReference>
<reference evidence="2" key="1">
    <citation type="submission" date="2017-05" db="EMBL/GenBank/DDBJ databases">
        <authorList>
            <person name="Imhoff J.F."/>
            <person name="Rahn T."/>
            <person name="Kuenzel S."/>
            <person name="Neulinger S.C."/>
        </authorList>
    </citation>
    <scope>NUCLEOTIDE SEQUENCE</scope>
    <source>
        <strain evidence="2">LMG 28126</strain>
    </source>
</reference>
<keyword evidence="1" id="KW-1133">Transmembrane helix</keyword>
<protein>
    <recommendedName>
        <fullName evidence="4">Small integral membrane protein</fullName>
    </recommendedName>
</protein>
<dbReference type="InterPro" id="IPR056918">
    <property type="entry name" value="8xMP"/>
</dbReference>
<sequence length="153" mass="17121">MSDDDPQQRLELYRLYLATAERVSDRRAAANTWMLSVNAAVIGLYGYLGGDRAPVPPADRWLWFLAVPAVGILLCLAWAALLASYRKLNAAKFTVLHELEAHLPYPLFRREQEIYRAAGRRPLGWAETAIPLLFAALYAGLLGVRLIIELWGG</sequence>